<feature type="transmembrane region" description="Helical" evidence="6">
    <location>
        <begin position="734"/>
        <end position="754"/>
    </location>
</feature>
<comment type="subcellular location">
    <subcellularLocation>
        <location evidence="1">Membrane</location>
        <topology evidence="1">Multi-pass membrane protein</topology>
    </subcellularLocation>
</comment>
<evidence type="ECO:0000256" key="1">
    <source>
        <dbReference type="ARBA" id="ARBA00004141"/>
    </source>
</evidence>
<feature type="transmembrane region" description="Helical" evidence="6">
    <location>
        <begin position="12"/>
        <end position="31"/>
    </location>
</feature>
<gene>
    <name evidence="8" type="ORF">SAMN05518846_111119</name>
</gene>
<keyword evidence="9" id="KW-1185">Reference proteome</keyword>
<evidence type="ECO:0000313" key="8">
    <source>
        <dbReference type="EMBL" id="SFK30774.1"/>
    </source>
</evidence>
<dbReference type="NCBIfam" id="TIGR03062">
    <property type="entry name" value="pip_yhgE_Cterm"/>
    <property type="match status" value="1"/>
</dbReference>
<evidence type="ECO:0000256" key="6">
    <source>
        <dbReference type="SAM" id="Phobius"/>
    </source>
</evidence>
<keyword evidence="2 6" id="KW-0812">Transmembrane</keyword>
<name>A0A1I3YFZ4_9BACL</name>
<dbReference type="Proteomes" id="UP000198915">
    <property type="component" value="Unassembled WGS sequence"/>
</dbReference>
<feature type="transmembrane region" description="Helical" evidence="6">
    <location>
        <begin position="795"/>
        <end position="820"/>
    </location>
</feature>
<dbReference type="InterPro" id="IPR051328">
    <property type="entry name" value="T7SS_ABC-Transporter"/>
</dbReference>
<keyword evidence="5" id="KW-0175">Coiled coil</keyword>
<evidence type="ECO:0000256" key="5">
    <source>
        <dbReference type="SAM" id="Coils"/>
    </source>
</evidence>
<keyword evidence="4 6" id="KW-0472">Membrane</keyword>
<feature type="domain" description="ABC-2 type transporter transmembrane" evidence="7">
    <location>
        <begin position="666"/>
        <end position="867"/>
    </location>
</feature>
<dbReference type="EMBL" id="FORT01000011">
    <property type="protein sequence ID" value="SFK30774.1"/>
    <property type="molecule type" value="Genomic_DNA"/>
</dbReference>
<evidence type="ECO:0000313" key="9">
    <source>
        <dbReference type="Proteomes" id="UP000198915"/>
    </source>
</evidence>
<dbReference type="PANTHER" id="PTHR43077">
    <property type="entry name" value="TRANSPORT PERMEASE YVFS-RELATED"/>
    <property type="match status" value="1"/>
</dbReference>
<dbReference type="Pfam" id="PF12698">
    <property type="entry name" value="ABC2_membrane_3"/>
    <property type="match status" value="1"/>
</dbReference>
<feature type="transmembrane region" description="Helical" evidence="6">
    <location>
        <begin position="852"/>
        <end position="869"/>
    </location>
</feature>
<feature type="coiled-coil region" evidence="5">
    <location>
        <begin position="275"/>
        <end position="302"/>
    </location>
</feature>
<dbReference type="AlphaFoldDB" id="A0A1I3YFZ4"/>
<dbReference type="STRING" id="1884381.SAMN05518846_111119"/>
<proteinExistence type="predicted"/>
<evidence type="ECO:0000256" key="3">
    <source>
        <dbReference type="ARBA" id="ARBA00022989"/>
    </source>
</evidence>
<feature type="transmembrane region" description="Helical" evidence="6">
    <location>
        <begin position="695"/>
        <end position="713"/>
    </location>
</feature>
<dbReference type="GO" id="GO:0140359">
    <property type="term" value="F:ABC-type transporter activity"/>
    <property type="evidence" value="ECO:0007669"/>
    <property type="project" value="InterPro"/>
</dbReference>
<feature type="coiled-coil region" evidence="5">
    <location>
        <begin position="492"/>
        <end position="540"/>
    </location>
</feature>
<feature type="transmembrane region" description="Helical" evidence="6">
    <location>
        <begin position="766"/>
        <end position="788"/>
    </location>
</feature>
<organism evidence="8 9">
    <name type="scientific">Brevibacillus centrosporus</name>
    <dbReference type="NCBI Taxonomy" id="54910"/>
    <lineage>
        <taxon>Bacteria</taxon>
        <taxon>Bacillati</taxon>
        <taxon>Bacillota</taxon>
        <taxon>Bacilli</taxon>
        <taxon>Bacillales</taxon>
        <taxon>Paenibacillaceae</taxon>
        <taxon>Brevibacillus</taxon>
    </lineage>
</organism>
<evidence type="ECO:0000256" key="2">
    <source>
        <dbReference type="ARBA" id="ARBA00022692"/>
    </source>
</evidence>
<dbReference type="InterPro" id="IPR017501">
    <property type="entry name" value="Phage_infect_YhgE_C"/>
</dbReference>
<protein>
    <submittedName>
        <fullName evidence="8">Putative membrane protein</fullName>
    </submittedName>
</protein>
<sequence length="891" mass="98354">MRSIWQIYKTDWLNIFKVPTGVFLIVAIALLPCLYDWVNIRSVWDPYANTQGVKVAVTSQDEGATVAGQSINIGEELLKNLQHNQKLGWTFVDEAEAEKGVDTGVYYASILIPKDFSAKITGIAQGRLDRPTVIYTVNEKVNAVAPKITSSGVSAIAKEINENFTEAVSGALLKKLKEIGIEIEAQLPTIRKIEQGIFALEKNLPQIEAAGQKVLELEKKLPEIHEKAQVIPALEEKIPEINQAASYLLKIQQNWPKINEAISQILAVQDRLPQIRQAADRVQELDQRFHQVEETVNLALEKTNKALEVVTAAQDALPRIGDIAEKGAAFADQMNEFLTAHNGAWESIAPVAEQNLEFAQQAADAAALLTDRLLETNPDRWPTADEVKAVQARLTTVAKVLAHTTSLLERLNAYLPGQPLQVQIDRLQAALGKLNRQVELLGIVAKALEEGKKPLRETIEQLRQHALETNDVLGAILDNYDAQIVPRISAGIEKLRELTGTAADRLQEAKERLPDLAAILKDARAGLEFGQAELKRIQEQMPQIRAKVHELSQGLAAKVDELDRIVTTVGPLLKSSLPEIGKRLDAAASFIQNDLPYAENELRRLSDFVRNQLPQLESGVHRVAALVREDLPALERAVSEAADKLREFEGNNQFAALAKLLRGDIQAESDFLASPVQIQENRKYPIPNYGSAMSPFYGVLSLWVGATLLISLLKAEADNPGERYKPYQLYLGRLATFLTIGMFQALFITLGDIYLLEAYVADKLPFVLFAMLVSGVFVTITYTLLSVFGNVGKGLAIIFMVFQFSSSGGTFPISMTPAFFQALNPFMPFTYAISLLREGVGGILWQTAIRDILFLLGFIGISLFVALVLKRPLSGLIKKSTENAKKTKIIA</sequence>
<evidence type="ECO:0000256" key="4">
    <source>
        <dbReference type="ARBA" id="ARBA00023136"/>
    </source>
</evidence>
<evidence type="ECO:0000259" key="7">
    <source>
        <dbReference type="Pfam" id="PF12698"/>
    </source>
</evidence>
<dbReference type="NCBIfam" id="TIGR03061">
    <property type="entry name" value="pip_yhgE_Nterm"/>
    <property type="match status" value="1"/>
</dbReference>
<dbReference type="Gene3D" id="3.40.1710.10">
    <property type="entry name" value="abc type-2 transporter like domain"/>
    <property type="match status" value="1"/>
</dbReference>
<dbReference type="GO" id="GO:0016020">
    <property type="term" value="C:membrane"/>
    <property type="evidence" value="ECO:0007669"/>
    <property type="project" value="UniProtKB-SubCell"/>
</dbReference>
<dbReference type="InterPro" id="IPR017500">
    <property type="entry name" value="Phage_infect_YhgE_N"/>
</dbReference>
<keyword evidence="3 6" id="KW-1133">Transmembrane helix</keyword>
<dbReference type="InterPro" id="IPR013525">
    <property type="entry name" value="ABC2_TM"/>
</dbReference>
<dbReference type="PANTHER" id="PTHR43077:SF10">
    <property type="entry name" value="TRANSPORT PERMEASE PROTEIN"/>
    <property type="match status" value="1"/>
</dbReference>
<dbReference type="RefSeq" id="WP_092271766.1">
    <property type="nucleotide sequence ID" value="NZ_BJOE01000005.1"/>
</dbReference>
<accession>A0A1I3YFZ4</accession>
<reference evidence="9" key="1">
    <citation type="submission" date="2016-10" db="EMBL/GenBank/DDBJ databases">
        <authorList>
            <person name="Varghese N."/>
            <person name="Submissions S."/>
        </authorList>
    </citation>
    <scope>NUCLEOTIDE SEQUENCE [LARGE SCALE GENOMIC DNA]</scope>
    <source>
        <strain evidence="9">OK042</strain>
    </source>
</reference>